<gene>
    <name evidence="3" type="ORF">PAHAL_5G378300</name>
</gene>
<proteinExistence type="predicted"/>
<name>A0A2S3HUV4_9POAL</name>
<feature type="compositionally biased region" description="Gly residues" evidence="1">
    <location>
        <begin position="30"/>
        <end position="39"/>
    </location>
</feature>
<feature type="transmembrane region" description="Helical" evidence="2">
    <location>
        <begin position="95"/>
        <end position="117"/>
    </location>
</feature>
<dbReference type="Gramene" id="PAN30312">
    <property type="protein sequence ID" value="PAN30312"/>
    <property type="gene ID" value="PAHAL_5G378300"/>
</dbReference>
<dbReference type="AlphaFoldDB" id="A0A2S3HUV4"/>
<evidence type="ECO:0000256" key="2">
    <source>
        <dbReference type="SAM" id="Phobius"/>
    </source>
</evidence>
<keyword evidence="2" id="KW-0472">Membrane</keyword>
<evidence type="ECO:0000256" key="1">
    <source>
        <dbReference type="SAM" id="MobiDB-lite"/>
    </source>
</evidence>
<evidence type="ECO:0000313" key="3">
    <source>
        <dbReference type="EMBL" id="PAN30312.1"/>
    </source>
</evidence>
<keyword evidence="2" id="KW-1133">Transmembrane helix</keyword>
<organism evidence="3">
    <name type="scientific">Panicum hallii</name>
    <dbReference type="NCBI Taxonomy" id="206008"/>
    <lineage>
        <taxon>Eukaryota</taxon>
        <taxon>Viridiplantae</taxon>
        <taxon>Streptophyta</taxon>
        <taxon>Embryophyta</taxon>
        <taxon>Tracheophyta</taxon>
        <taxon>Spermatophyta</taxon>
        <taxon>Magnoliopsida</taxon>
        <taxon>Liliopsida</taxon>
        <taxon>Poales</taxon>
        <taxon>Poaceae</taxon>
        <taxon>PACMAD clade</taxon>
        <taxon>Panicoideae</taxon>
        <taxon>Panicodae</taxon>
        <taxon>Paniceae</taxon>
        <taxon>Panicinae</taxon>
        <taxon>Panicum</taxon>
        <taxon>Panicum sect. Panicum</taxon>
    </lineage>
</organism>
<dbReference type="EMBL" id="CM008050">
    <property type="protein sequence ID" value="PAN30312.1"/>
    <property type="molecule type" value="Genomic_DNA"/>
</dbReference>
<reference evidence="3" key="1">
    <citation type="submission" date="2018-04" db="EMBL/GenBank/DDBJ databases">
        <title>WGS assembly of Panicum hallii.</title>
        <authorList>
            <person name="Lovell J."/>
            <person name="Jenkins J."/>
            <person name="Lowry D."/>
            <person name="Mamidi S."/>
            <person name="Sreedasyam A."/>
            <person name="Weng X."/>
            <person name="Barry K."/>
            <person name="Bonette J."/>
            <person name="Campitelli B."/>
            <person name="Daum C."/>
            <person name="Gordon S."/>
            <person name="Gould B."/>
            <person name="Lipzen A."/>
            <person name="Macqueen A."/>
            <person name="Palacio-Mejia J."/>
            <person name="Plott C."/>
            <person name="Shakirov E."/>
            <person name="Shu S."/>
            <person name="Yoshinaga Y."/>
            <person name="Zane M."/>
            <person name="Rokhsar D."/>
            <person name="Grimwood J."/>
            <person name="Schmutz J."/>
            <person name="Juenger T."/>
        </authorList>
    </citation>
    <scope>NUCLEOTIDE SEQUENCE [LARGE SCALE GENOMIC DNA]</scope>
    <source>
        <strain evidence="3">FIL2</strain>
    </source>
</reference>
<feature type="region of interest" description="Disordered" evidence="1">
    <location>
        <begin position="25"/>
        <end position="74"/>
    </location>
</feature>
<accession>A0A2S3HUV4</accession>
<dbReference type="Proteomes" id="UP000243499">
    <property type="component" value="Chromosome 5"/>
</dbReference>
<protein>
    <submittedName>
        <fullName evidence="3">Uncharacterized protein</fullName>
    </submittedName>
</protein>
<keyword evidence="2" id="KW-0812">Transmembrane</keyword>
<sequence>MILVGRSDLAWLLVDPIIISSPSPFPNVNSGGGGGGGDDGAALGSRRTTSLPPPSRRRHRPPGCSPSSHAPPSGCPWIRYLHQGRMDRGGSLKPWFGKVGCSNLVVMMLAVWISLVLEDSGLAWSGGDNIYY</sequence>